<gene>
    <name evidence="4" type="ORF">N7476_003895</name>
</gene>
<evidence type="ECO:0000256" key="1">
    <source>
        <dbReference type="SAM" id="Coils"/>
    </source>
</evidence>
<reference evidence="4" key="1">
    <citation type="submission" date="2022-12" db="EMBL/GenBank/DDBJ databases">
        <authorList>
            <person name="Petersen C."/>
        </authorList>
    </citation>
    <scope>NUCLEOTIDE SEQUENCE</scope>
    <source>
        <strain evidence="4">IBT 21472</strain>
    </source>
</reference>
<keyword evidence="5" id="KW-1185">Reference proteome</keyword>
<dbReference type="InterPro" id="IPR052974">
    <property type="entry name" value="GH79_Enzymes"/>
</dbReference>
<keyword evidence="1" id="KW-0175">Coiled coil</keyword>
<dbReference type="Gene3D" id="2.60.40.1180">
    <property type="entry name" value="Golgi alpha-mannosidase II"/>
    <property type="match status" value="1"/>
</dbReference>
<reference evidence="4" key="2">
    <citation type="journal article" date="2023" name="IMA Fungus">
        <title>Comparative genomic study of the Penicillium genus elucidates a diverse pangenome and 15 lateral gene transfer events.</title>
        <authorList>
            <person name="Petersen C."/>
            <person name="Sorensen T."/>
            <person name="Nielsen M.R."/>
            <person name="Sondergaard T.E."/>
            <person name="Sorensen J.L."/>
            <person name="Fitzpatrick D.A."/>
            <person name="Frisvad J.C."/>
            <person name="Nielsen K.L."/>
        </authorList>
    </citation>
    <scope>NUCLEOTIDE SEQUENCE</scope>
    <source>
        <strain evidence="4">IBT 21472</strain>
    </source>
</reference>
<dbReference type="InterPro" id="IPR017853">
    <property type="entry name" value="GH"/>
</dbReference>
<feature type="signal peptide" evidence="2">
    <location>
        <begin position="1"/>
        <end position="18"/>
    </location>
</feature>
<organism evidence="4 5">
    <name type="scientific">Penicillium atrosanguineum</name>
    <dbReference type="NCBI Taxonomy" id="1132637"/>
    <lineage>
        <taxon>Eukaryota</taxon>
        <taxon>Fungi</taxon>
        <taxon>Dikarya</taxon>
        <taxon>Ascomycota</taxon>
        <taxon>Pezizomycotina</taxon>
        <taxon>Eurotiomycetes</taxon>
        <taxon>Eurotiomycetidae</taxon>
        <taxon>Eurotiales</taxon>
        <taxon>Aspergillaceae</taxon>
        <taxon>Penicillium</taxon>
    </lineage>
</organism>
<dbReference type="PANTHER" id="PTHR36183">
    <property type="entry name" value="BETA-GLUCURONIDASE"/>
    <property type="match status" value="1"/>
</dbReference>
<protein>
    <recommendedName>
        <fullName evidence="3">Beta-glucuronidase C-terminal domain-containing protein</fullName>
    </recommendedName>
</protein>
<evidence type="ECO:0000256" key="2">
    <source>
        <dbReference type="SAM" id="SignalP"/>
    </source>
</evidence>
<evidence type="ECO:0000313" key="5">
    <source>
        <dbReference type="Proteomes" id="UP001147746"/>
    </source>
</evidence>
<proteinExistence type="predicted"/>
<feature type="chain" id="PRO_5041194892" description="Beta-glucuronidase C-terminal domain-containing protein" evidence="2">
    <location>
        <begin position="19"/>
        <end position="508"/>
    </location>
</feature>
<evidence type="ECO:0000259" key="3">
    <source>
        <dbReference type="Pfam" id="PF16862"/>
    </source>
</evidence>
<dbReference type="Gene3D" id="3.20.20.80">
    <property type="entry name" value="Glycosidases"/>
    <property type="match status" value="1"/>
</dbReference>
<feature type="coiled-coil region" evidence="1">
    <location>
        <begin position="138"/>
        <end position="165"/>
    </location>
</feature>
<name>A0A9W9Q2F5_9EURO</name>
<keyword evidence="2" id="KW-0732">Signal</keyword>
<dbReference type="InterPro" id="IPR031728">
    <property type="entry name" value="GlcAase_C"/>
</dbReference>
<dbReference type="Proteomes" id="UP001147746">
    <property type="component" value="Unassembled WGS sequence"/>
</dbReference>
<dbReference type="InterPro" id="IPR013780">
    <property type="entry name" value="Glyco_hydro_b"/>
</dbReference>
<comment type="caution">
    <text evidence="4">The sequence shown here is derived from an EMBL/GenBank/DDBJ whole genome shotgun (WGS) entry which is preliminary data.</text>
</comment>
<dbReference type="EMBL" id="JAPZBO010000003">
    <property type="protein sequence ID" value="KAJ5320893.1"/>
    <property type="molecule type" value="Genomic_DNA"/>
</dbReference>
<accession>A0A9W9Q2F5</accession>
<dbReference type="OrthoDB" id="2796951at2759"/>
<dbReference type="AlphaFoldDB" id="A0A9W9Q2F5"/>
<dbReference type="SUPFAM" id="SSF51445">
    <property type="entry name" value="(Trans)glycosidases"/>
    <property type="match status" value="1"/>
</dbReference>
<feature type="domain" description="Beta-glucuronidase C-terminal" evidence="3">
    <location>
        <begin position="399"/>
        <end position="502"/>
    </location>
</feature>
<sequence>MRLSFWKICLICSPVVATTEVVKLQASAHLPVGASKPVEHAFASFSFPVHFFADFAGNKSHPNRFSQDVVRLLHEKTGAWPHIRVGGTSGDRAIYNASQTQSIILSEELDNGIPLEVYLGPTWFEGFETFPTPWTFGVNLANNKSNALDNALAEAEAALKHIKGNLVAFEIGNEPDLYPGSVRPLNFTEADYVREWRYFADAISQRVMKGNKYGLDWWKIFQALTFVDGWSVSKAFDEYGIDSTGHVKLVSQHQYAAGNADWVRLGRSFMNHTAIAANLTQYIPAMEALQAYDPQIPFLLGETNSDYVNLNMAGVEGVFGSSLWLVDYLLFGMSLNITRFNLIQGTTFGYTAWVPVQYNGQDPKVKPPLYGQLVVADVIGHHRTVQVKSLDLGRDNLSAYAIYESDILAKYVVVNLDEWNSTTVYPRPSQQISLDVPGYVNTAEAKRLTGPGASADTGISWGGLSWNYTDGRLARSGSDRCDILRVSHGRLAVELPSSEAVVVEFHHQ</sequence>
<dbReference type="Pfam" id="PF16862">
    <property type="entry name" value="Glyco_hydro_79C"/>
    <property type="match status" value="1"/>
</dbReference>
<evidence type="ECO:0000313" key="4">
    <source>
        <dbReference type="EMBL" id="KAJ5320893.1"/>
    </source>
</evidence>
<dbReference type="PANTHER" id="PTHR36183:SF2">
    <property type="entry name" value="BETA-GLUCURONIDASE C-TERMINAL DOMAIN-CONTAINING PROTEIN"/>
    <property type="match status" value="1"/>
</dbReference>